<dbReference type="Pfam" id="PF17056">
    <property type="entry name" value="KRE1"/>
    <property type="match status" value="1"/>
</dbReference>
<gene>
    <name evidence="2" type="primary">MPUL0F02750</name>
    <name evidence="2" type="ORF">METSCH_F02750</name>
</gene>
<sequence>MLFYHIILLFLASFVAAETTETSASSSSSSSSSSISTVLPTLVWVTGTDQNGVTQTTQSAYTQAFTSFYVSVVSPSSGNVGVGSITGTVGAVRTYTQSTVNGAMGNHAGQPMGIFFTRIIPLFSALMGLFML</sequence>
<feature type="signal peptide" evidence="1">
    <location>
        <begin position="1"/>
        <end position="17"/>
    </location>
</feature>
<protein>
    <submittedName>
        <fullName evidence="2">Killer toxin-resistance protein 1</fullName>
    </submittedName>
</protein>
<dbReference type="InterPro" id="IPR031452">
    <property type="entry name" value="Kre1"/>
</dbReference>
<dbReference type="EMBL" id="CP034461">
    <property type="protein sequence ID" value="QBM90689.1"/>
    <property type="molecule type" value="Genomic_DNA"/>
</dbReference>
<evidence type="ECO:0000256" key="1">
    <source>
        <dbReference type="SAM" id="SignalP"/>
    </source>
</evidence>
<proteinExistence type="predicted"/>
<dbReference type="Proteomes" id="UP000292447">
    <property type="component" value="Chromosome VI"/>
</dbReference>
<feature type="chain" id="PRO_5020637780" evidence="1">
    <location>
        <begin position="18"/>
        <end position="132"/>
    </location>
</feature>
<dbReference type="STRING" id="2163413.A0A4P6XU26"/>
<keyword evidence="3" id="KW-1185">Reference proteome</keyword>
<reference evidence="3" key="1">
    <citation type="submission" date="2019-03" db="EMBL/GenBank/DDBJ databases">
        <title>Snf2 controls pulcherriminic acid biosynthesis and connects pigmentation and antifungal activity of the yeast Metschnikowia pulcherrima.</title>
        <authorList>
            <person name="Gore-Lloyd D."/>
            <person name="Sumann I."/>
            <person name="Brachmann A.O."/>
            <person name="Schneeberger K."/>
            <person name="Ortiz-Merino R.A."/>
            <person name="Moreno-Beltran M."/>
            <person name="Schlaefli M."/>
            <person name="Kirner P."/>
            <person name="Santos Kron A."/>
            <person name="Wolfe K.H."/>
            <person name="Piel J."/>
            <person name="Ahrens C.H."/>
            <person name="Henk D."/>
            <person name="Freimoser F.M."/>
        </authorList>
    </citation>
    <scope>NUCLEOTIDE SEQUENCE [LARGE SCALE GENOMIC DNA]</scope>
    <source>
        <strain evidence="3">APC 1.2</strain>
    </source>
</reference>
<dbReference type="AlphaFoldDB" id="A0A4P6XU26"/>
<evidence type="ECO:0000313" key="2">
    <source>
        <dbReference type="EMBL" id="QBM90689.1"/>
    </source>
</evidence>
<accession>A0A4P6XU26</accession>
<dbReference type="GO" id="GO:0031505">
    <property type="term" value="P:fungal-type cell wall organization"/>
    <property type="evidence" value="ECO:0007669"/>
    <property type="project" value="InterPro"/>
</dbReference>
<organism evidence="2 3">
    <name type="scientific">Metschnikowia aff. pulcherrima</name>
    <dbReference type="NCBI Taxonomy" id="2163413"/>
    <lineage>
        <taxon>Eukaryota</taxon>
        <taxon>Fungi</taxon>
        <taxon>Dikarya</taxon>
        <taxon>Ascomycota</taxon>
        <taxon>Saccharomycotina</taxon>
        <taxon>Pichiomycetes</taxon>
        <taxon>Metschnikowiaceae</taxon>
        <taxon>Metschnikowia</taxon>
    </lineage>
</organism>
<name>A0A4P6XU26_9ASCO</name>
<keyword evidence="1" id="KW-0732">Signal</keyword>
<evidence type="ECO:0000313" key="3">
    <source>
        <dbReference type="Proteomes" id="UP000292447"/>
    </source>
</evidence>